<accession>A0A448XE69</accession>
<evidence type="ECO:0000313" key="3">
    <source>
        <dbReference type="EMBL" id="VEL34692.1"/>
    </source>
</evidence>
<comment type="caution">
    <text evidence="3">The sequence shown here is derived from an EMBL/GenBank/DDBJ whole genome shotgun (WGS) entry which is preliminary data.</text>
</comment>
<feature type="domain" description="EGF-like" evidence="2">
    <location>
        <begin position="29"/>
        <end position="68"/>
    </location>
</feature>
<keyword evidence="4" id="KW-1185">Reference proteome</keyword>
<protein>
    <recommendedName>
        <fullName evidence="2">EGF-like domain-containing protein</fullName>
    </recommendedName>
</protein>
<dbReference type="Proteomes" id="UP000784294">
    <property type="component" value="Unassembled WGS sequence"/>
</dbReference>
<comment type="caution">
    <text evidence="1">Lacks conserved residue(s) required for the propagation of feature annotation.</text>
</comment>
<dbReference type="EMBL" id="CAAALY010248179">
    <property type="protein sequence ID" value="VEL34692.1"/>
    <property type="molecule type" value="Genomic_DNA"/>
</dbReference>
<dbReference type="PROSITE" id="PS50026">
    <property type="entry name" value="EGF_3"/>
    <property type="match status" value="1"/>
</dbReference>
<organism evidence="3 4">
    <name type="scientific">Protopolystoma xenopodis</name>
    <dbReference type="NCBI Taxonomy" id="117903"/>
    <lineage>
        <taxon>Eukaryota</taxon>
        <taxon>Metazoa</taxon>
        <taxon>Spiralia</taxon>
        <taxon>Lophotrochozoa</taxon>
        <taxon>Platyhelminthes</taxon>
        <taxon>Monogenea</taxon>
        <taxon>Polyopisthocotylea</taxon>
        <taxon>Polystomatidea</taxon>
        <taxon>Polystomatidae</taxon>
        <taxon>Protopolystoma</taxon>
    </lineage>
</organism>
<dbReference type="OrthoDB" id="10014052at2759"/>
<dbReference type="SUPFAM" id="SSF57196">
    <property type="entry name" value="EGF/Laminin"/>
    <property type="match status" value="1"/>
</dbReference>
<dbReference type="InterPro" id="IPR000742">
    <property type="entry name" value="EGF"/>
</dbReference>
<dbReference type="CDD" id="cd00054">
    <property type="entry name" value="EGF_CA"/>
    <property type="match status" value="1"/>
</dbReference>
<dbReference type="AlphaFoldDB" id="A0A448XE69"/>
<dbReference type="PROSITE" id="PS00022">
    <property type="entry name" value="EGF_1"/>
    <property type="match status" value="1"/>
</dbReference>
<evidence type="ECO:0000259" key="2">
    <source>
        <dbReference type="PROSITE" id="PS50026"/>
    </source>
</evidence>
<dbReference type="Gene3D" id="2.10.25.10">
    <property type="entry name" value="Laminin"/>
    <property type="match status" value="1"/>
</dbReference>
<keyword evidence="1" id="KW-0245">EGF-like domain</keyword>
<evidence type="ECO:0000256" key="1">
    <source>
        <dbReference type="PROSITE-ProRule" id="PRU00076"/>
    </source>
</evidence>
<evidence type="ECO:0000313" key="4">
    <source>
        <dbReference type="Proteomes" id="UP000784294"/>
    </source>
</evidence>
<keyword evidence="1" id="KW-1015">Disulfide bond</keyword>
<feature type="disulfide bond" evidence="1">
    <location>
        <begin position="58"/>
        <end position="67"/>
    </location>
</feature>
<sequence>MMADELHLNGRPVDLLEEAKLSVGLTECRHHACHTQPAAICQDPGRCYPRGGKFTCSCPLGQQGEHCRTSGFSTKSHHNIQWWGIASERGIH</sequence>
<reference evidence="3" key="1">
    <citation type="submission" date="2018-11" db="EMBL/GenBank/DDBJ databases">
        <authorList>
            <consortium name="Pathogen Informatics"/>
        </authorList>
    </citation>
    <scope>NUCLEOTIDE SEQUENCE</scope>
</reference>
<proteinExistence type="predicted"/>
<gene>
    <name evidence="3" type="ORF">PXEA_LOCUS28132</name>
</gene>
<name>A0A448XE69_9PLAT</name>